<dbReference type="AlphaFoldDB" id="A0AA37WDB9"/>
<gene>
    <name evidence="1" type="ORF">GCM10007940_02290</name>
</gene>
<proteinExistence type="predicted"/>
<reference evidence="1" key="1">
    <citation type="journal article" date="2014" name="Int. J. Syst. Evol. Microbiol.">
        <title>Complete genome sequence of Corynebacterium casei LMG S-19264T (=DSM 44701T), isolated from a smear-ripened cheese.</title>
        <authorList>
            <consortium name="US DOE Joint Genome Institute (JGI-PGF)"/>
            <person name="Walter F."/>
            <person name="Albersmeier A."/>
            <person name="Kalinowski J."/>
            <person name="Ruckert C."/>
        </authorList>
    </citation>
    <scope>NUCLEOTIDE SEQUENCE</scope>
    <source>
        <strain evidence="1">NBRC 108769</strain>
    </source>
</reference>
<accession>A0AA37WDB9</accession>
<protein>
    <submittedName>
        <fullName evidence="1">Uncharacterized protein</fullName>
    </submittedName>
</protein>
<dbReference type="Proteomes" id="UP001156666">
    <property type="component" value="Unassembled WGS sequence"/>
</dbReference>
<reference evidence="1" key="2">
    <citation type="submission" date="2023-01" db="EMBL/GenBank/DDBJ databases">
        <title>Draft genome sequence of Portibacter lacus strain NBRC 108769.</title>
        <authorList>
            <person name="Sun Q."/>
            <person name="Mori K."/>
        </authorList>
    </citation>
    <scope>NUCLEOTIDE SEQUENCE</scope>
    <source>
        <strain evidence="1">NBRC 108769</strain>
    </source>
</reference>
<sequence>MDPCALLTKEKAASIANIDPELVTVKEPVKMKNPLYLTCTFRWDSDRTTTVKTALGAMEVAQDNQIQIGSFKLLDSEKIKQPFPEYFDGYYKNVTAEDAEKFDKKLQEELAEESETAKKIGTSISKMSLNFNYKSVSGIGDRASWETSTMGTDGHLHVLHGDVIFSVIVNISDDVNDSFDVAKKVANEILALCN</sequence>
<evidence type="ECO:0000313" key="1">
    <source>
        <dbReference type="EMBL" id="GLR15614.1"/>
    </source>
</evidence>
<keyword evidence="2" id="KW-1185">Reference proteome</keyword>
<name>A0AA37WDB9_9BACT</name>
<evidence type="ECO:0000313" key="2">
    <source>
        <dbReference type="Proteomes" id="UP001156666"/>
    </source>
</evidence>
<comment type="caution">
    <text evidence="1">The sequence shown here is derived from an EMBL/GenBank/DDBJ whole genome shotgun (WGS) entry which is preliminary data.</text>
</comment>
<dbReference type="EMBL" id="BSOH01000001">
    <property type="protein sequence ID" value="GLR15614.1"/>
    <property type="molecule type" value="Genomic_DNA"/>
</dbReference>
<organism evidence="1 2">
    <name type="scientific">Portibacter lacus</name>
    <dbReference type="NCBI Taxonomy" id="1099794"/>
    <lineage>
        <taxon>Bacteria</taxon>
        <taxon>Pseudomonadati</taxon>
        <taxon>Bacteroidota</taxon>
        <taxon>Saprospiria</taxon>
        <taxon>Saprospirales</taxon>
        <taxon>Haliscomenobacteraceae</taxon>
        <taxon>Portibacter</taxon>
    </lineage>
</organism>